<dbReference type="Gene3D" id="3.60.21.10">
    <property type="match status" value="1"/>
</dbReference>
<protein>
    <submittedName>
        <fullName evidence="4">Metallophosphoesterase</fullName>
    </submittedName>
</protein>
<proteinExistence type="predicted"/>
<feature type="domain" description="Calcineurin-like phosphoesterase" evidence="3">
    <location>
        <begin position="48"/>
        <end position="230"/>
    </location>
</feature>
<dbReference type="AlphaFoldDB" id="A0A419F6P4"/>
<dbReference type="InterPro" id="IPR004843">
    <property type="entry name" value="Calcineurin-like_PHP"/>
</dbReference>
<dbReference type="GO" id="GO:0046872">
    <property type="term" value="F:metal ion binding"/>
    <property type="evidence" value="ECO:0007669"/>
    <property type="project" value="UniProtKB-KW"/>
</dbReference>
<evidence type="ECO:0000256" key="2">
    <source>
        <dbReference type="ARBA" id="ARBA00022801"/>
    </source>
</evidence>
<accession>A0A419F6P4</accession>
<sequence>MTLWIVAILILIAFSGLAVYALFIETRMFRTVRVTMKTARGFGGPLEVLHISDLHFRRGDEARLAFLRQLHEKTVDMVMVTGDMIDDDSGIDYCLEALRGFKTTVGIFAVFGAHDHWDTHLWNVIRDLSLGKYHKGHPNDLQRLKRDLEASGVICLQNDSRRVVLPESLGGAELWMVGVDDVFAGLDDFQKALADVPPQAFKILLTHTVEDPHQLAQIGFDAVFAGHSHGGQVRLPFIGPIITRSSLQREYASGVFEVGGASFHISSGLGTGKWTGFRFLCPPEATYVRLMGP</sequence>
<dbReference type="InterPro" id="IPR051158">
    <property type="entry name" value="Metallophosphoesterase_sf"/>
</dbReference>
<gene>
    <name evidence="4" type="ORF">C4532_03790</name>
</gene>
<dbReference type="Pfam" id="PF00149">
    <property type="entry name" value="Metallophos"/>
    <property type="match status" value="1"/>
</dbReference>
<evidence type="ECO:0000259" key="3">
    <source>
        <dbReference type="Pfam" id="PF00149"/>
    </source>
</evidence>
<dbReference type="PANTHER" id="PTHR31302">
    <property type="entry name" value="TRANSMEMBRANE PROTEIN WITH METALLOPHOSPHOESTERASE DOMAIN-RELATED"/>
    <property type="match status" value="1"/>
</dbReference>
<keyword evidence="1" id="KW-0479">Metal-binding</keyword>
<organism evidence="4 5">
    <name type="scientific">Candidatus Abyssobacteria bacterium SURF_17</name>
    <dbReference type="NCBI Taxonomy" id="2093361"/>
    <lineage>
        <taxon>Bacteria</taxon>
        <taxon>Pseudomonadati</taxon>
        <taxon>Candidatus Hydrogenedentota</taxon>
        <taxon>Candidatus Abyssobacteria</taxon>
    </lineage>
</organism>
<dbReference type="GO" id="GO:0016020">
    <property type="term" value="C:membrane"/>
    <property type="evidence" value="ECO:0007669"/>
    <property type="project" value="GOC"/>
</dbReference>
<reference evidence="4 5" key="1">
    <citation type="journal article" date="2017" name="ISME J.">
        <title>Energy and carbon metabolisms in a deep terrestrial subsurface fluid microbial community.</title>
        <authorList>
            <person name="Momper L."/>
            <person name="Jungbluth S.P."/>
            <person name="Lee M.D."/>
            <person name="Amend J.P."/>
        </authorList>
    </citation>
    <scope>NUCLEOTIDE SEQUENCE [LARGE SCALE GENOMIC DNA]</scope>
    <source>
        <strain evidence="4">SURF_17</strain>
    </source>
</reference>
<comment type="caution">
    <text evidence="4">The sequence shown here is derived from an EMBL/GenBank/DDBJ whole genome shotgun (WGS) entry which is preliminary data.</text>
</comment>
<name>A0A419F6P4_9BACT</name>
<evidence type="ECO:0000313" key="5">
    <source>
        <dbReference type="Proteomes" id="UP000285961"/>
    </source>
</evidence>
<evidence type="ECO:0000313" key="4">
    <source>
        <dbReference type="EMBL" id="RJP73955.1"/>
    </source>
</evidence>
<dbReference type="EMBL" id="QZKI01000022">
    <property type="protein sequence ID" value="RJP73955.1"/>
    <property type="molecule type" value="Genomic_DNA"/>
</dbReference>
<dbReference type="Proteomes" id="UP000285961">
    <property type="component" value="Unassembled WGS sequence"/>
</dbReference>
<evidence type="ECO:0000256" key="1">
    <source>
        <dbReference type="ARBA" id="ARBA00022723"/>
    </source>
</evidence>
<dbReference type="GO" id="GO:0009245">
    <property type="term" value="P:lipid A biosynthetic process"/>
    <property type="evidence" value="ECO:0007669"/>
    <property type="project" value="TreeGrafter"/>
</dbReference>
<dbReference type="SUPFAM" id="SSF56300">
    <property type="entry name" value="Metallo-dependent phosphatases"/>
    <property type="match status" value="1"/>
</dbReference>
<dbReference type="InterPro" id="IPR029052">
    <property type="entry name" value="Metallo-depent_PP-like"/>
</dbReference>
<keyword evidence="2" id="KW-0378">Hydrolase</keyword>
<dbReference type="PANTHER" id="PTHR31302:SF31">
    <property type="entry name" value="PHOSPHODIESTERASE YAEI"/>
    <property type="match status" value="1"/>
</dbReference>
<dbReference type="GO" id="GO:0008758">
    <property type="term" value="F:UDP-2,3-diacylglucosamine hydrolase activity"/>
    <property type="evidence" value="ECO:0007669"/>
    <property type="project" value="TreeGrafter"/>
</dbReference>